<accession>A0A6H5HTV3</accession>
<name>A0A6H5HTV3_9HEMI</name>
<protein>
    <submittedName>
        <fullName evidence="2">Uncharacterized protein</fullName>
    </submittedName>
</protein>
<sequence length="254" mass="29207">SISGECEIPADDSRGTDHQTRRRRRGAFLLVGNESCRADESCWLHPTPAVPNSIMHCKPAGFLFWFFLLHVCRHCHLLQSRDHRQKVCNVSIKMLNHTLYNELVFIAWTPAPYIKPRNLRTLGRTTSLMPWAGNIFLQRHPRRMEISLSQTKPKNNRRDTSFPSLHVKNHSFFFFFRPMSPNMMNLDPGDKTDMGRGETSIRVTEKEGITMLCCDEVNVQEGGLLRRPGWPKSAIAVLIIRVNRHASFAIDTAR</sequence>
<dbReference type="Proteomes" id="UP000479000">
    <property type="component" value="Unassembled WGS sequence"/>
</dbReference>
<evidence type="ECO:0000256" key="1">
    <source>
        <dbReference type="SAM" id="MobiDB-lite"/>
    </source>
</evidence>
<organism evidence="2 3">
    <name type="scientific">Nesidiocoris tenuis</name>
    <dbReference type="NCBI Taxonomy" id="355587"/>
    <lineage>
        <taxon>Eukaryota</taxon>
        <taxon>Metazoa</taxon>
        <taxon>Ecdysozoa</taxon>
        <taxon>Arthropoda</taxon>
        <taxon>Hexapoda</taxon>
        <taxon>Insecta</taxon>
        <taxon>Pterygota</taxon>
        <taxon>Neoptera</taxon>
        <taxon>Paraneoptera</taxon>
        <taxon>Hemiptera</taxon>
        <taxon>Heteroptera</taxon>
        <taxon>Panheteroptera</taxon>
        <taxon>Cimicomorpha</taxon>
        <taxon>Miridae</taxon>
        <taxon>Dicyphina</taxon>
        <taxon>Nesidiocoris</taxon>
    </lineage>
</organism>
<gene>
    <name evidence="2" type="ORF">NTEN_LOCUS24651</name>
</gene>
<proteinExistence type="predicted"/>
<reference evidence="2 3" key="1">
    <citation type="submission" date="2020-02" db="EMBL/GenBank/DDBJ databases">
        <authorList>
            <person name="Ferguson B K."/>
        </authorList>
    </citation>
    <scope>NUCLEOTIDE SEQUENCE [LARGE SCALE GENOMIC DNA]</scope>
</reference>
<evidence type="ECO:0000313" key="2">
    <source>
        <dbReference type="EMBL" id="CAB0021126.1"/>
    </source>
</evidence>
<dbReference type="EMBL" id="CADCXU010036455">
    <property type="protein sequence ID" value="CAB0021126.1"/>
    <property type="molecule type" value="Genomic_DNA"/>
</dbReference>
<feature type="non-terminal residue" evidence="2">
    <location>
        <position position="1"/>
    </location>
</feature>
<dbReference type="AlphaFoldDB" id="A0A6H5HTV3"/>
<feature type="region of interest" description="Disordered" evidence="1">
    <location>
        <begin position="1"/>
        <end position="20"/>
    </location>
</feature>
<evidence type="ECO:0000313" key="3">
    <source>
        <dbReference type="Proteomes" id="UP000479000"/>
    </source>
</evidence>
<keyword evidence="3" id="KW-1185">Reference proteome</keyword>